<keyword evidence="1" id="KW-0597">Phosphoprotein</keyword>
<dbReference type="GO" id="GO:0000981">
    <property type="term" value="F:DNA-binding transcription factor activity, RNA polymerase II-specific"/>
    <property type="evidence" value="ECO:0007669"/>
    <property type="project" value="TreeGrafter"/>
</dbReference>
<dbReference type="PANTHER" id="PTHR10237:SF1">
    <property type="entry name" value="DEFORMED EPIDERMAL AUTOREGULATORY FACTOR 1 HOMOLOG"/>
    <property type="match status" value="1"/>
</dbReference>
<dbReference type="FunFam" id="3.10.390.10:FF:000004">
    <property type="entry name" value="Deformed epidermal autoregulatory factor 1"/>
    <property type="match status" value="1"/>
</dbReference>
<dbReference type="Gene3D" id="6.10.140.2220">
    <property type="match status" value="1"/>
</dbReference>
<evidence type="ECO:0000256" key="4">
    <source>
        <dbReference type="ARBA" id="ARBA00022833"/>
    </source>
</evidence>
<evidence type="ECO:0000256" key="3">
    <source>
        <dbReference type="ARBA" id="ARBA00022771"/>
    </source>
</evidence>
<reference evidence="13" key="1">
    <citation type="submission" date="2021-03" db="EMBL/GenBank/DDBJ databases">
        <title>Chromosome level genome of the anhydrobiotic midge Polypedilum vanderplanki.</title>
        <authorList>
            <person name="Yoshida Y."/>
            <person name="Kikawada T."/>
            <person name="Gusev O."/>
        </authorList>
    </citation>
    <scope>NUCLEOTIDE SEQUENCE</scope>
    <source>
        <strain evidence="13">NIAS01</strain>
        <tissue evidence="13">Whole body or cell culture</tissue>
    </source>
</reference>
<name>A0A9J6C701_POLVA</name>
<protein>
    <recommendedName>
        <fullName evidence="15">Deformed epidermal autoregulatory factor 1</fullName>
    </recommendedName>
</protein>
<evidence type="ECO:0000313" key="13">
    <source>
        <dbReference type="EMBL" id="KAG5677398.1"/>
    </source>
</evidence>
<keyword evidence="7" id="KW-0804">Transcription</keyword>
<feature type="region of interest" description="Disordered" evidence="10">
    <location>
        <begin position="121"/>
        <end position="153"/>
    </location>
</feature>
<organism evidence="13 14">
    <name type="scientific">Polypedilum vanderplanki</name>
    <name type="common">Sleeping chironomid midge</name>
    <dbReference type="NCBI Taxonomy" id="319348"/>
    <lineage>
        <taxon>Eukaryota</taxon>
        <taxon>Metazoa</taxon>
        <taxon>Ecdysozoa</taxon>
        <taxon>Arthropoda</taxon>
        <taxon>Hexapoda</taxon>
        <taxon>Insecta</taxon>
        <taxon>Pterygota</taxon>
        <taxon>Neoptera</taxon>
        <taxon>Endopterygota</taxon>
        <taxon>Diptera</taxon>
        <taxon>Nematocera</taxon>
        <taxon>Chironomoidea</taxon>
        <taxon>Chironomidae</taxon>
        <taxon>Chironominae</taxon>
        <taxon>Polypedilum</taxon>
        <taxon>Polypedilum</taxon>
    </lineage>
</organism>
<accession>A0A9J6C701</accession>
<evidence type="ECO:0000256" key="2">
    <source>
        <dbReference type="ARBA" id="ARBA00022723"/>
    </source>
</evidence>
<evidence type="ECO:0000256" key="9">
    <source>
        <dbReference type="PROSITE-ProRule" id="PRU00134"/>
    </source>
</evidence>
<evidence type="ECO:0000256" key="1">
    <source>
        <dbReference type="ARBA" id="ARBA00022553"/>
    </source>
</evidence>
<sequence>MDGAENFENSSEDCKIMKSENNEISNSTLTARIVTSTDNGSHQWKIVNVPVTLPITTSMITGDQMQHIMKPMLCLDNNGFLSSNVISSGNDGNSTDLKAIVIQQPTAEQIAADVQQQLQQVEQQVNSQNHQNNTTSNSNNNNTNHSSSGSNWAEQPMSLDILPIRCKTTTAELYKTRLGSGGRGRCIKHKDNWYTPSEFENLCGRGSSKDWKRSIRYGGRSLQALIDEGILTPHATSCTCSACCDDDATASGPVRLFTPYKRRRKAQQDLQDNNTSGNGQTITATAAANTVTITTPVVTTNNACSTINNNTSIINKYENTTTQQLHIQTTPIQNNNNNTVTINANNGIKKKRFSLNIVNVKPSGAESSDDIESENITFTPAVTAHTQAVKEETVTPWQTVTEAIQEIPADYVDQTLLSEFNVPFERMRNIQKQLNQLNTDLKRCMDECKEIYLKHMERLQRERDTALLAASQIEDPNNINAQLPPGVEISNKKCANCNRDAMAECSLCRRTPYCSTFCQRKDWITHQNECIRNNEPTQQIMLIVDPE</sequence>
<dbReference type="SUPFAM" id="SSF144232">
    <property type="entry name" value="HIT/MYND zinc finger-like"/>
    <property type="match status" value="1"/>
</dbReference>
<evidence type="ECO:0000256" key="6">
    <source>
        <dbReference type="ARBA" id="ARBA00023125"/>
    </source>
</evidence>
<keyword evidence="14" id="KW-1185">Reference proteome</keyword>
<evidence type="ECO:0000256" key="8">
    <source>
        <dbReference type="ARBA" id="ARBA00023242"/>
    </source>
</evidence>
<dbReference type="Pfam" id="PF01753">
    <property type="entry name" value="zf-MYND"/>
    <property type="match status" value="1"/>
</dbReference>
<dbReference type="PROSITE" id="PS50864">
    <property type="entry name" value="SAND"/>
    <property type="match status" value="1"/>
</dbReference>
<evidence type="ECO:0000256" key="7">
    <source>
        <dbReference type="ARBA" id="ARBA00023163"/>
    </source>
</evidence>
<feature type="domain" description="SAND" evidence="11">
    <location>
        <begin position="162"/>
        <end position="232"/>
    </location>
</feature>
<evidence type="ECO:0008006" key="15">
    <source>
        <dbReference type="Google" id="ProtNLM"/>
    </source>
</evidence>
<dbReference type="InterPro" id="IPR002893">
    <property type="entry name" value="Znf_MYND"/>
</dbReference>
<dbReference type="Pfam" id="PF01342">
    <property type="entry name" value="SAND"/>
    <property type="match status" value="1"/>
</dbReference>
<keyword evidence="2" id="KW-0479">Metal-binding</keyword>
<evidence type="ECO:0000259" key="12">
    <source>
        <dbReference type="PROSITE" id="PS50865"/>
    </source>
</evidence>
<dbReference type="PROSITE" id="PS01360">
    <property type="entry name" value="ZF_MYND_1"/>
    <property type="match status" value="1"/>
</dbReference>
<dbReference type="InterPro" id="IPR000770">
    <property type="entry name" value="SAND_dom"/>
</dbReference>
<evidence type="ECO:0000259" key="11">
    <source>
        <dbReference type="PROSITE" id="PS50864"/>
    </source>
</evidence>
<comment type="caution">
    <text evidence="13">The sequence shown here is derived from an EMBL/GenBank/DDBJ whole genome shotgun (WGS) entry which is preliminary data.</text>
</comment>
<evidence type="ECO:0000256" key="5">
    <source>
        <dbReference type="ARBA" id="ARBA00023015"/>
    </source>
</evidence>
<dbReference type="GO" id="GO:0003677">
    <property type="term" value="F:DNA binding"/>
    <property type="evidence" value="ECO:0007669"/>
    <property type="project" value="UniProtKB-KW"/>
</dbReference>
<dbReference type="EMBL" id="JADBJN010000002">
    <property type="protein sequence ID" value="KAG5677398.1"/>
    <property type="molecule type" value="Genomic_DNA"/>
</dbReference>
<dbReference type="OrthoDB" id="437457at2759"/>
<keyword evidence="5" id="KW-0805">Transcription regulation</keyword>
<feature type="compositionally biased region" description="Low complexity" evidence="10">
    <location>
        <begin position="121"/>
        <end position="151"/>
    </location>
</feature>
<proteinExistence type="predicted"/>
<feature type="domain" description="MYND-type" evidence="12">
    <location>
        <begin position="494"/>
        <end position="530"/>
    </location>
</feature>
<keyword evidence="4" id="KW-0862">Zinc</keyword>
<dbReference type="GO" id="GO:0008270">
    <property type="term" value="F:zinc ion binding"/>
    <property type="evidence" value="ECO:0007669"/>
    <property type="project" value="UniProtKB-KW"/>
</dbReference>
<gene>
    <name evidence="13" type="ORF">PVAND_007161</name>
</gene>
<evidence type="ECO:0000256" key="10">
    <source>
        <dbReference type="SAM" id="MobiDB-lite"/>
    </source>
</evidence>
<keyword evidence="3 9" id="KW-0863">Zinc-finger</keyword>
<dbReference type="InterPro" id="IPR010919">
    <property type="entry name" value="SAND-like_dom_sf"/>
</dbReference>
<dbReference type="SMART" id="SM00258">
    <property type="entry name" value="SAND"/>
    <property type="match status" value="1"/>
</dbReference>
<dbReference type="GO" id="GO:0005634">
    <property type="term" value="C:nucleus"/>
    <property type="evidence" value="ECO:0007669"/>
    <property type="project" value="TreeGrafter"/>
</dbReference>
<dbReference type="Proteomes" id="UP001107558">
    <property type="component" value="Chromosome 2"/>
</dbReference>
<dbReference type="InterPro" id="IPR024119">
    <property type="entry name" value="TF_DEAF-1"/>
</dbReference>
<dbReference type="PANTHER" id="PTHR10237">
    <property type="entry name" value="DEFORMED EPIDERMAL AUTOREGULATORY FACTOR 1 HOMOLOG SUPPRESSIN"/>
    <property type="match status" value="1"/>
</dbReference>
<dbReference type="SUPFAM" id="SSF63763">
    <property type="entry name" value="SAND domain-like"/>
    <property type="match status" value="1"/>
</dbReference>
<evidence type="ECO:0000313" key="14">
    <source>
        <dbReference type="Proteomes" id="UP001107558"/>
    </source>
</evidence>
<dbReference type="AlphaFoldDB" id="A0A9J6C701"/>
<keyword evidence="6" id="KW-0238">DNA-binding</keyword>
<dbReference type="Gene3D" id="3.10.390.10">
    <property type="entry name" value="SAND domain-like"/>
    <property type="match status" value="1"/>
</dbReference>
<keyword evidence="8" id="KW-0539">Nucleus</keyword>
<dbReference type="PROSITE" id="PS50865">
    <property type="entry name" value="ZF_MYND_2"/>
    <property type="match status" value="1"/>
</dbReference>